<name>A0AC60NYK8_IXOPE</name>
<sequence>MAAMAAADDAVCMDTAVPTNQAPASQGSDTNADDTGQEDDDYCFRLPSGGDIFRAQCIREPKAWTRSGQKLLASKDPEAEATQLQTLAKERAQALAHVGAYKLADVAEATWHEERIVLTRHKGHFLSFMGRAVGRRTLLHPLETLFLVESGQLTLKRDGVPVSLPEAYELLLDGRDDMDQYRVYAHLLRAGYVVLLPRRTPKQPAEASPEAQSSPLGSSAEDSDDDDDDDDVVCLEDNDSDLDVVQVIPAKQAKTDAAELNSPVPDPAVGASKESKHLRPDPTTLDFPVLVAGRPLILQRPPRHLLPRNVSPCRDWYHLDPRHWEGPPRDPWGSPQTGQQGSWPGRDNQHWGGPPRHPWGSQEDNRQLWGDWRGGDRWERGGRGWRRVPWNDRRTWAPFRGPPLQQDSRGTPRRAPRFPRRGHWRDNGQAPPQRPHRGHRPAPQDDGYPSALPPLPQGSAHSWSQLKGGLAGAQRTRALLGGEGALLWRGPIKPLVLPSRDLSLGGIVSQLSLVQEVDLVKSCRHLRVPQARTLDVYLATVGFRKTCPGLPEYRVAMVRWDEGVPTLRDLVRSSLGDGVPLVFASVDTSGQVQLFALEPLVAPHFAPGP</sequence>
<comment type="caution">
    <text evidence="1">The sequence shown here is derived from an EMBL/GenBank/DDBJ whole genome shotgun (WGS) entry which is preliminary data.</text>
</comment>
<organism evidence="1 2">
    <name type="scientific">Ixodes persulcatus</name>
    <name type="common">Taiga tick</name>
    <dbReference type="NCBI Taxonomy" id="34615"/>
    <lineage>
        <taxon>Eukaryota</taxon>
        <taxon>Metazoa</taxon>
        <taxon>Ecdysozoa</taxon>
        <taxon>Arthropoda</taxon>
        <taxon>Chelicerata</taxon>
        <taxon>Arachnida</taxon>
        <taxon>Acari</taxon>
        <taxon>Parasitiformes</taxon>
        <taxon>Ixodida</taxon>
        <taxon>Ixodoidea</taxon>
        <taxon>Ixodidae</taxon>
        <taxon>Ixodinae</taxon>
        <taxon>Ixodes</taxon>
    </lineage>
</organism>
<dbReference type="EMBL" id="JABSTQ010011368">
    <property type="protein sequence ID" value="KAG0412167.1"/>
    <property type="molecule type" value="Genomic_DNA"/>
</dbReference>
<accession>A0AC60NYK8</accession>
<evidence type="ECO:0000313" key="1">
    <source>
        <dbReference type="EMBL" id="KAG0412167.1"/>
    </source>
</evidence>
<gene>
    <name evidence="1" type="ORF">HPB47_010682</name>
</gene>
<reference evidence="1 2" key="1">
    <citation type="journal article" date="2020" name="Cell">
        <title>Large-Scale Comparative Analyses of Tick Genomes Elucidate Their Genetic Diversity and Vector Capacities.</title>
        <authorList>
            <consortium name="Tick Genome and Microbiome Consortium (TIGMIC)"/>
            <person name="Jia N."/>
            <person name="Wang J."/>
            <person name="Shi W."/>
            <person name="Du L."/>
            <person name="Sun Y."/>
            <person name="Zhan W."/>
            <person name="Jiang J.F."/>
            <person name="Wang Q."/>
            <person name="Zhang B."/>
            <person name="Ji P."/>
            <person name="Bell-Sakyi L."/>
            <person name="Cui X.M."/>
            <person name="Yuan T.T."/>
            <person name="Jiang B.G."/>
            <person name="Yang W.F."/>
            <person name="Lam T.T."/>
            <person name="Chang Q.C."/>
            <person name="Ding S.J."/>
            <person name="Wang X.J."/>
            <person name="Zhu J.G."/>
            <person name="Ruan X.D."/>
            <person name="Zhao L."/>
            <person name="Wei J.T."/>
            <person name="Ye R.Z."/>
            <person name="Que T.C."/>
            <person name="Du C.H."/>
            <person name="Zhou Y.H."/>
            <person name="Cheng J.X."/>
            <person name="Dai P.F."/>
            <person name="Guo W.B."/>
            <person name="Han X.H."/>
            <person name="Huang E.J."/>
            <person name="Li L.F."/>
            <person name="Wei W."/>
            <person name="Gao Y.C."/>
            <person name="Liu J.Z."/>
            <person name="Shao H.Z."/>
            <person name="Wang X."/>
            <person name="Wang C.C."/>
            <person name="Yang T.C."/>
            <person name="Huo Q.B."/>
            <person name="Li W."/>
            <person name="Chen H.Y."/>
            <person name="Chen S.E."/>
            <person name="Zhou L.G."/>
            <person name="Ni X.B."/>
            <person name="Tian J.H."/>
            <person name="Sheng Y."/>
            <person name="Liu T."/>
            <person name="Pan Y.S."/>
            <person name="Xia L.Y."/>
            <person name="Li J."/>
            <person name="Zhao F."/>
            <person name="Cao W.C."/>
        </authorList>
    </citation>
    <scope>NUCLEOTIDE SEQUENCE [LARGE SCALE GENOMIC DNA]</scope>
    <source>
        <strain evidence="1">Iper-2018</strain>
    </source>
</reference>
<dbReference type="Proteomes" id="UP000805193">
    <property type="component" value="Unassembled WGS sequence"/>
</dbReference>
<protein>
    <submittedName>
        <fullName evidence="1">Uncharacterized protein</fullName>
    </submittedName>
</protein>
<proteinExistence type="predicted"/>
<evidence type="ECO:0000313" key="2">
    <source>
        <dbReference type="Proteomes" id="UP000805193"/>
    </source>
</evidence>
<keyword evidence="2" id="KW-1185">Reference proteome</keyword>